<dbReference type="Proteomes" id="UP000053257">
    <property type="component" value="Unassembled WGS sequence"/>
</dbReference>
<feature type="compositionally biased region" description="Basic and acidic residues" evidence="1">
    <location>
        <begin position="60"/>
        <end position="82"/>
    </location>
</feature>
<name>A0A0C3NJ24_PHLG1</name>
<feature type="compositionally biased region" description="Basic and acidic residues" evidence="1">
    <location>
        <begin position="1"/>
        <end position="10"/>
    </location>
</feature>
<proteinExistence type="predicted"/>
<organism evidence="2 3">
    <name type="scientific">Phlebiopsis gigantea (strain 11061_1 CR5-6)</name>
    <name type="common">White-rot fungus</name>
    <name type="synonym">Peniophora gigantea</name>
    <dbReference type="NCBI Taxonomy" id="745531"/>
    <lineage>
        <taxon>Eukaryota</taxon>
        <taxon>Fungi</taxon>
        <taxon>Dikarya</taxon>
        <taxon>Basidiomycota</taxon>
        <taxon>Agaricomycotina</taxon>
        <taxon>Agaricomycetes</taxon>
        <taxon>Polyporales</taxon>
        <taxon>Phanerochaetaceae</taxon>
        <taxon>Phlebiopsis</taxon>
    </lineage>
</organism>
<sequence>MLCITDRDRVSAGSGTQIVAHPPRNGIMLLSESKRETPSSPCPLRRPTRARAPRGSSRNLSERKAAAGWRCESDDGRRRDPDPCCVPSVQIKRVATPWWRRVMRSRGLEMSSIRALFPRAADDAVRRERHTRLPVLRGKSGEGDTTVQNLLHVRG</sequence>
<accession>A0A0C3NJ24</accession>
<feature type="region of interest" description="Disordered" evidence="1">
    <location>
        <begin position="1"/>
        <end position="83"/>
    </location>
</feature>
<evidence type="ECO:0000313" key="3">
    <source>
        <dbReference type="Proteomes" id="UP000053257"/>
    </source>
</evidence>
<dbReference type="HOGENOM" id="CLU_1696160_0_0_1"/>
<keyword evidence="3" id="KW-1185">Reference proteome</keyword>
<dbReference type="EMBL" id="KN840559">
    <property type="protein sequence ID" value="KIP04899.1"/>
    <property type="molecule type" value="Genomic_DNA"/>
</dbReference>
<protein>
    <submittedName>
        <fullName evidence="2">Uncharacterized protein</fullName>
    </submittedName>
</protein>
<gene>
    <name evidence="2" type="ORF">PHLGIDRAFT_177901</name>
</gene>
<evidence type="ECO:0000313" key="2">
    <source>
        <dbReference type="EMBL" id="KIP04899.1"/>
    </source>
</evidence>
<dbReference type="AlphaFoldDB" id="A0A0C3NJ24"/>
<evidence type="ECO:0000256" key="1">
    <source>
        <dbReference type="SAM" id="MobiDB-lite"/>
    </source>
</evidence>
<reference evidence="2 3" key="1">
    <citation type="journal article" date="2014" name="PLoS Genet.">
        <title>Analysis of the Phlebiopsis gigantea genome, transcriptome and secretome provides insight into its pioneer colonization strategies of wood.</title>
        <authorList>
            <person name="Hori C."/>
            <person name="Ishida T."/>
            <person name="Igarashi K."/>
            <person name="Samejima M."/>
            <person name="Suzuki H."/>
            <person name="Master E."/>
            <person name="Ferreira P."/>
            <person name="Ruiz-Duenas F.J."/>
            <person name="Held B."/>
            <person name="Canessa P."/>
            <person name="Larrondo L.F."/>
            <person name="Schmoll M."/>
            <person name="Druzhinina I.S."/>
            <person name="Kubicek C.P."/>
            <person name="Gaskell J.A."/>
            <person name="Kersten P."/>
            <person name="St John F."/>
            <person name="Glasner J."/>
            <person name="Sabat G."/>
            <person name="Splinter BonDurant S."/>
            <person name="Syed K."/>
            <person name="Yadav J."/>
            <person name="Mgbeahuruike A.C."/>
            <person name="Kovalchuk A."/>
            <person name="Asiegbu F.O."/>
            <person name="Lackner G."/>
            <person name="Hoffmeister D."/>
            <person name="Rencoret J."/>
            <person name="Gutierrez A."/>
            <person name="Sun H."/>
            <person name="Lindquist E."/>
            <person name="Barry K."/>
            <person name="Riley R."/>
            <person name="Grigoriev I.V."/>
            <person name="Henrissat B."/>
            <person name="Kues U."/>
            <person name="Berka R.M."/>
            <person name="Martinez A.T."/>
            <person name="Covert S.F."/>
            <person name="Blanchette R.A."/>
            <person name="Cullen D."/>
        </authorList>
    </citation>
    <scope>NUCLEOTIDE SEQUENCE [LARGE SCALE GENOMIC DNA]</scope>
    <source>
        <strain evidence="2 3">11061_1 CR5-6</strain>
    </source>
</reference>